<evidence type="ECO:0000256" key="1">
    <source>
        <dbReference type="SAM" id="MobiDB-lite"/>
    </source>
</evidence>
<feature type="region of interest" description="Disordered" evidence="1">
    <location>
        <begin position="1"/>
        <end position="45"/>
    </location>
</feature>
<evidence type="ECO:0000313" key="3">
    <source>
        <dbReference type="Proteomes" id="UP001189429"/>
    </source>
</evidence>
<feature type="compositionally biased region" description="Low complexity" evidence="1">
    <location>
        <begin position="149"/>
        <end position="158"/>
    </location>
</feature>
<gene>
    <name evidence="2" type="ORF">PCOR1329_LOCUS37955</name>
</gene>
<protein>
    <submittedName>
        <fullName evidence="2">Uncharacterized protein</fullName>
    </submittedName>
</protein>
<feature type="compositionally biased region" description="Basic residues" evidence="1">
    <location>
        <begin position="100"/>
        <end position="114"/>
    </location>
</feature>
<feature type="region of interest" description="Disordered" evidence="1">
    <location>
        <begin position="98"/>
        <end position="158"/>
    </location>
</feature>
<proteinExistence type="predicted"/>
<feature type="compositionally biased region" description="Basic and acidic residues" evidence="1">
    <location>
        <begin position="116"/>
        <end position="130"/>
    </location>
</feature>
<accession>A0ABN9TDL5</accession>
<comment type="caution">
    <text evidence="2">The sequence shown here is derived from an EMBL/GenBank/DDBJ whole genome shotgun (WGS) entry which is preliminary data.</text>
</comment>
<name>A0ABN9TDL5_9DINO</name>
<feature type="compositionally biased region" description="Low complexity" evidence="1">
    <location>
        <begin position="24"/>
        <end position="38"/>
    </location>
</feature>
<dbReference type="EMBL" id="CAUYUJ010014600">
    <property type="protein sequence ID" value="CAK0843681.1"/>
    <property type="molecule type" value="Genomic_DNA"/>
</dbReference>
<dbReference type="Proteomes" id="UP001189429">
    <property type="component" value="Unassembled WGS sequence"/>
</dbReference>
<organism evidence="2 3">
    <name type="scientific">Prorocentrum cordatum</name>
    <dbReference type="NCBI Taxonomy" id="2364126"/>
    <lineage>
        <taxon>Eukaryota</taxon>
        <taxon>Sar</taxon>
        <taxon>Alveolata</taxon>
        <taxon>Dinophyceae</taxon>
        <taxon>Prorocentrales</taxon>
        <taxon>Prorocentraceae</taxon>
        <taxon>Prorocentrum</taxon>
    </lineage>
</organism>
<sequence>MAPTTQSGAPARRSWPPRLRRPRAPALGARAPDAPGPEAAGGGIEGGTLRILQISVRATNQPEPWIPSPSVLLQAGASCEARVPRRWATTPSVVEALQRPARRALGRAARRGRPGRAVDDPAGRPAETGRRPSPHGEQAPSPADRRAPRAVAGAGRAS</sequence>
<reference evidence="2" key="1">
    <citation type="submission" date="2023-10" db="EMBL/GenBank/DDBJ databases">
        <authorList>
            <person name="Chen Y."/>
            <person name="Shah S."/>
            <person name="Dougan E. K."/>
            <person name="Thang M."/>
            <person name="Chan C."/>
        </authorList>
    </citation>
    <scope>NUCLEOTIDE SEQUENCE [LARGE SCALE GENOMIC DNA]</scope>
</reference>
<keyword evidence="3" id="KW-1185">Reference proteome</keyword>
<evidence type="ECO:0000313" key="2">
    <source>
        <dbReference type="EMBL" id="CAK0843681.1"/>
    </source>
</evidence>